<evidence type="ECO:0000313" key="18">
    <source>
        <dbReference type="Proteomes" id="UP000002279"/>
    </source>
</evidence>
<evidence type="ECO:0000256" key="1">
    <source>
        <dbReference type="ARBA" id="ARBA00001971"/>
    </source>
</evidence>
<evidence type="ECO:0000256" key="13">
    <source>
        <dbReference type="PIRSR" id="PIRSR602401-1"/>
    </source>
</evidence>
<dbReference type="FunFam" id="1.10.630.10:FF:000238">
    <property type="entry name" value="Cytochrome P450 2A6"/>
    <property type="match status" value="1"/>
</dbReference>
<name>A0A6I8NVT3_ORNAN</name>
<dbReference type="GO" id="GO:0005506">
    <property type="term" value="F:iron ion binding"/>
    <property type="evidence" value="ECO:0007669"/>
    <property type="project" value="UniProtKB-UniRule"/>
</dbReference>
<comment type="function">
    <text evidence="15">Cytochromes P450 are a group of heme-thiolate monooxygenases.</text>
</comment>
<evidence type="ECO:0000256" key="9">
    <source>
        <dbReference type="ARBA" id="ARBA00023002"/>
    </source>
</evidence>
<accession>A0A6I8NVT3</accession>
<dbReference type="GO" id="GO:0020037">
    <property type="term" value="F:heme binding"/>
    <property type="evidence" value="ECO:0000318"/>
    <property type="project" value="GO_Central"/>
</dbReference>
<dbReference type="GO" id="GO:0019373">
    <property type="term" value="P:epoxygenase P450 pathway"/>
    <property type="evidence" value="ECO:0000318"/>
    <property type="project" value="GO_Central"/>
</dbReference>
<dbReference type="Proteomes" id="UP000002279">
    <property type="component" value="Chromosome 5"/>
</dbReference>
<comment type="catalytic activity">
    <reaction evidence="15">
        <text>an organic molecule + reduced [NADPH--hemoprotein reductase] + O2 = an alcohol + oxidized [NADPH--hemoprotein reductase] + H2O + H(+)</text>
        <dbReference type="Rhea" id="RHEA:17149"/>
        <dbReference type="Rhea" id="RHEA-COMP:11964"/>
        <dbReference type="Rhea" id="RHEA-COMP:11965"/>
        <dbReference type="ChEBI" id="CHEBI:15377"/>
        <dbReference type="ChEBI" id="CHEBI:15378"/>
        <dbReference type="ChEBI" id="CHEBI:15379"/>
        <dbReference type="ChEBI" id="CHEBI:30879"/>
        <dbReference type="ChEBI" id="CHEBI:57618"/>
        <dbReference type="ChEBI" id="CHEBI:58210"/>
        <dbReference type="ChEBI" id="CHEBI:142491"/>
        <dbReference type="EC" id="1.14.14.1"/>
    </reaction>
</comment>
<dbReference type="Bgee" id="ENSOANG00000041196">
    <property type="expression patterns" value="Expressed in liver and 3 other cell types or tissues"/>
</dbReference>
<evidence type="ECO:0000256" key="16">
    <source>
        <dbReference type="SAM" id="SignalP"/>
    </source>
</evidence>
<keyword evidence="16" id="KW-0732">Signal</keyword>
<dbReference type="InParanoid" id="A0A6I8NVT3"/>
<dbReference type="PANTHER" id="PTHR24300:SF180">
    <property type="entry name" value="CYTOCHROME P450 2A6"/>
    <property type="match status" value="1"/>
</dbReference>
<evidence type="ECO:0000256" key="12">
    <source>
        <dbReference type="ARBA" id="ARBA00023136"/>
    </source>
</evidence>
<feature type="binding site" description="axial binding residue" evidence="13">
    <location>
        <position position="437"/>
    </location>
    <ligand>
        <name>heme</name>
        <dbReference type="ChEBI" id="CHEBI:30413"/>
    </ligand>
    <ligandPart>
        <name>Fe</name>
        <dbReference type="ChEBI" id="CHEBI:18248"/>
    </ligandPart>
</feature>
<dbReference type="InterPro" id="IPR002401">
    <property type="entry name" value="Cyt_P450_E_grp-I"/>
</dbReference>
<keyword evidence="7 15" id="KW-0256">Endoplasmic reticulum</keyword>
<dbReference type="Gene3D" id="1.10.630.10">
    <property type="entry name" value="Cytochrome P450"/>
    <property type="match status" value="1"/>
</dbReference>
<evidence type="ECO:0000256" key="7">
    <source>
        <dbReference type="ARBA" id="ARBA00022824"/>
    </source>
</evidence>
<evidence type="ECO:0000256" key="4">
    <source>
        <dbReference type="ARBA" id="ARBA00010617"/>
    </source>
</evidence>
<dbReference type="AlphaFoldDB" id="A0A6I8NVT3"/>
<dbReference type="InterPro" id="IPR036396">
    <property type="entry name" value="Cyt_P450_sf"/>
</dbReference>
<evidence type="ECO:0000256" key="3">
    <source>
        <dbReference type="ARBA" id="ARBA00004406"/>
    </source>
</evidence>
<keyword evidence="8 15" id="KW-0492">Microsome</keyword>
<feature type="chain" id="PRO_5026179078" description="Cytochrome P450" evidence="16">
    <location>
        <begin position="24"/>
        <end position="492"/>
    </location>
</feature>
<dbReference type="Ensembl" id="ENSOANT00000056537.1">
    <property type="protein sequence ID" value="ENSOANP00000045242.1"/>
    <property type="gene ID" value="ENSOANG00000041196.1"/>
</dbReference>
<dbReference type="InterPro" id="IPR017972">
    <property type="entry name" value="Cyt_P450_CS"/>
</dbReference>
<dbReference type="PANTHER" id="PTHR24300">
    <property type="entry name" value="CYTOCHROME P450 508A4-RELATED"/>
    <property type="match status" value="1"/>
</dbReference>
<keyword evidence="12" id="KW-0472">Membrane</keyword>
<organism evidence="17 18">
    <name type="scientific">Ornithorhynchus anatinus</name>
    <name type="common">Duckbill platypus</name>
    <dbReference type="NCBI Taxonomy" id="9258"/>
    <lineage>
        <taxon>Eukaryota</taxon>
        <taxon>Metazoa</taxon>
        <taxon>Chordata</taxon>
        <taxon>Craniata</taxon>
        <taxon>Vertebrata</taxon>
        <taxon>Euteleostomi</taxon>
        <taxon>Mammalia</taxon>
        <taxon>Monotremata</taxon>
        <taxon>Ornithorhynchidae</taxon>
        <taxon>Ornithorhynchus</taxon>
    </lineage>
</organism>
<dbReference type="GO" id="GO:0005789">
    <property type="term" value="C:endoplasmic reticulum membrane"/>
    <property type="evidence" value="ECO:0007669"/>
    <property type="project" value="UniProtKB-SubCell"/>
</dbReference>
<evidence type="ECO:0000256" key="14">
    <source>
        <dbReference type="RuleBase" id="RU000461"/>
    </source>
</evidence>
<dbReference type="Pfam" id="PF00067">
    <property type="entry name" value="p450"/>
    <property type="match status" value="1"/>
</dbReference>
<gene>
    <name evidence="17" type="primary">CYP2A.B</name>
</gene>
<dbReference type="PRINTS" id="PR01684">
    <property type="entry name" value="EP450ICYP2A"/>
</dbReference>
<comment type="cofactor">
    <cofactor evidence="1 13 15">
        <name>heme</name>
        <dbReference type="ChEBI" id="CHEBI:30413"/>
    </cofactor>
</comment>
<keyword evidence="6 13" id="KW-0479">Metal-binding</keyword>
<evidence type="ECO:0000256" key="11">
    <source>
        <dbReference type="ARBA" id="ARBA00023033"/>
    </source>
</evidence>
<keyword evidence="5 13" id="KW-0349">Heme</keyword>
<keyword evidence="18" id="KW-1185">Reference proteome</keyword>
<dbReference type="FunCoup" id="A0A6I8NVT3">
    <property type="interactions" value="162"/>
</dbReference>
<evidence type="ECO:0000256" key="8">
    <source>
        <dbReference type="ARBA" id="ARBA00022848"/>
    </source>
</evidence>
<dbReference type="GO" id="GO:0006805">
    <property type="term" value="P:xenobiotic metabolic process"/>
    <property type="evidence" value="ECO:0000318"/>
    <property type="project" value="GO_Central"/>
</dbReference>
<evidence type="ECO:0000256" key="2">
    <source>
        <dbReference type="ARBA" id="ARBA00004174"/>
    </source>
</evidence>
<dbReference type="SUPFAM" id="SSF48264">
    <property type="entry name" value="Cytochrome P450"/>
    <property type="match status" value="1"/>
</dbReference>
<evidence type="ECO:0000313" key="17">
    <source>
        <dbReference type="Ensembl" id="ENSOANP00000045242.1"/>
    </source>
</evidence>
<keyword evidence="9 14" id="KW-0560">Oxidoreductase</keyword>
<comment type="similarity">
    <text evidence="4 14">Belongs to the cytochrome P450 family.</text>
</comment>
<dbReference type="OMA" id="CREGLPC"/>
<evidence type="ECO:0000256" key="5">
    <source>
        <dbReference type="ARBA" id="ARBA00022617"/>
    </source>
</evidence>
<sequence>MLAPPSALLLACVSVLVLQSIWRQWKDRSKMPPGPTPLPFFGNYLHLDINQMSNSLIKVSRKYGPVFTVHLGPRRVVVLCGYQAVKEALVDQGEEFSGRGEQATFNWLFQDFGVTFSQGERAKLLRRFSIMTLRDFGMGKRGIEERIQEEARFLNESLRETKGSPIDPTFFLSRAVSNVISSIVFGDRFDYQDQQFLSLLQMINTSFQFSASSAGQLFNMFHSVMKYLPGSQHQAFKDLQGLGQFIAEKVEENQRTLDPNSPRNFIDSFLIKMQKEKNNPNTEFFLKNLITTALNLFFAGTETVSTTLRYGFLLLMKYPEVEAKVREEIERVIGHNRPPRFEDRAQMPYTEAVIHEIQRVSDIIPMSLAHRVMKDTKFRGYLIPKGTEVFPLLSSVLRDPQFFPNPEAFDPGHFLDVNGQFKKSNAFMAFSVGKRYCFGERLARTELFLFLTTILQNFRFKSPLRTEDIDISPKLVGFATIPRNYEISFLPR</sequence>
<keyword evidence="10 13" id="KW-0408">Iron</keyword>
<dbReference type="GeneTree" id="ENSGT00940000154117"/>
<comment type="subcellular location">
    <subcellularLocation>
        <location evidence="3 15">Endoplasmic reticulum membrane</location>
        <topology evidence="3">Peripheral membrane protein</topology>
    </subcellularLocation>
    <subcellularLocation>
        <location evidence="2 15">Microsome membrane</location>
        <topology evidence="2">Peripheral membrane protein</topology>
    </subcellularLocation>
</comment>
<dbReference type="EC" id="1.14.14.1" evidence="15"/>
<dbReference type="GO" id="GO:0005737">
    <property type="term" value="C:cytoplasm"/>
    <property type="evidence" value="ECO:0000318"/>
    <property type="project" value="GO_Central"/>
</dbReference>
<keyword evidence="11 14" id="KW-0503">Monooxygenase</keyword>
<dbReference type="GO" id="GO:0008392">
    <property type="term" value="F:arachidonate epoxygenase activity"/>
    <property type="evidence" value="ECO:0000318"/>
    <property type="project" value="GO_Central"/>
</dbReference>
<reference evidence="17" key="2">
    <citation type="submission" date="2025-08" db="UniProtKB">
        <authorList>
            <consortium name="Ensembl"/>
        </authorList>
    </citation>
    <scope>IDENTIFICATION</scope>
    <source>
        <strain evidence="17">Glennie</strain>
    </source>
</reference>
<evidence type="ECO:0000256" key="6">
    <source>
        <dbReference type="ARBA" id="ARBA00022723"/>
    </source>
</evidence>
<reference evidence="17 18" key="1">
    <citation type="journal article" date="2008" name="Nature">
        <title>Genome analysis of the platypus reveals unique signatures of evolution.</title>
        <authorList>
            <person name="Warren W.C."/>
            <person name="Hillier L.W."/>
            <person name="Marshall Graves J.A."/>
            <person name="Birney E."/>
            <person name="Ponting C.P."/>
            <person name="Grutzner F."/>
            <person name="Belov K."/>
            <person name="Miller W."/>
            <person name="Clarke L."/>
            <person name="Chinwalla A.T."/>
            <person name="Yang S.P."/>
            <person name="Heger A."/>
            <person name="Locke D.P."/>
            <person name="Miethke P."/>
            <person name="Waters P.D."/>
            <person name="Veyrunes F."/>
            <person name="Fulton L."/>
            <person name="Fulton B."/>
            <person name="Graves T."/>
            <person name="Wallis J."/>
            <person name="Puente X.S."/>
            <person name="Lopez-Otin C."/>
            <person name="Ordonez G.R."/>
            <person name="Eichler E.E."/>
            <person name="Chen L."/>
            <person name="Cheng Z."/>
            <person name="Deakin J.E."/>
            <person name="Alsop A."/>
            <person name="Thompson K."/>
            <person name="Kirby P."/>
            <person name="Papenfuss A.T."/>
            <person name="Wakefield M.J."/>
            <person name="Olender T."/>
            <person name="Lancet D."/>
            <person name="Huttley G.A."/>
            <person name="Smit A.F."/>
            <person name="Pask A."/>
            <person name="Temple-Smith P."/>
            <person name="Batzer M.A."/>
            <person name="Walker J.A."/>
            <person name="Konkel M.K."/>
            <person name="Harris R.S."/>
            <person name="Whittington C.M."/>
            <person name="Wong E.S."/>
            <person name="Gemmell N.J."/>
            <person name="Buschiazzo E."/>
            <person name="Vargas Jentzsch I.M."/>
            <person name="Merkel A."/>
            <person name="Schmitz J."/>
            <person name="Zemann A."/>
            <person name="Churakov G."/>
            <person name="Kriegs J.O."/>
            <person name="Brosius J."/>
            <person name="Murchison E.P."/>
            <person name="Sachidanandam R."/>
            <person name="Smith C."/>
            <person name="Hannon G.J."/>
            <person name="Tsend-Ayush E."/>
            <person name="McMillan D."/>
            <person name="Attenborough R."/>
            <person name="Rens W."/>
            <person name="Ferguson-Smith M."/>
            <person name="Lefevre C.M."/>
            <person name="Sharp J.A."/>
            <person name="Nicholas K.R."/>
            <person name="Ray D.A."/>
            <person name="Kube M."/>
            <person name="Reinhardt R."/>
            <person name="Pringle T.H."/>
            <person name="Taylor J."/>
            <person name="Jones R.C."/>
            <person name="Nixon B."/>
            <person name="Dacheux J.L."/>
            <person name="Niwa H."/>
            <person name="Sekita Y."/>
            <person name="Huang X."/>
            <person name="Stark A."/>
            <person name="Kheradpour P."/>
            <person name="Kellis M."/>
            <person name="Flicek P."/>
            <person name="Chen Y."/>
            <person name="Webber C."/>
            <person name="Hardison R."/>
            <person name="Nelson J."/>
            <person name="Hallsworth-Pepin K."/>
            <person name="Delehaunty K."/>
            <person name="Markovic C."/>
            <person name="Minx P."/>
            <person name="Feng Y."/>
            <person name="Kremitzki C."/>
            <person name="Mitreva M."/>
            <person name="Glasscock J."/>
            <person name="Wylie T."/>
            <person name="Wohldmann P."/>
            <person name="Thiru P."/>
            <person name="Nhan M.N."/>
            <person name="Pohl C.S."/>
            <person name="Smith S.M."/>
            <person name="Hou S."/>
            <person name="Nefedov M."/>
            <person name="de Jong P.J."/>
            <person name="Renfree M.B."/>
            <person name="Mardis E.R."/>
            <person name="Wilson R.K."/>
        </authorList>
    </citation>
    <scope>NUCLEOTIDE SEQUENCE [LARGE SCALE GENOMIC DNA]</scope>
    <source>
        <strain evidence="17 18">Glennie</strain>
    </source>
</reference>
<protein>
    <recommendedName>
        <fullName evidence="15">Cytochrome P450</fullName>
        <ecNumber evidence="15">1.14.14.1</ecNumber>
    </recommendedName>
</protein>
<dbReference type="PRINTS" id="PR00385">
    <property type="entry name" value="P450"/>
</dbReference>
<dbReference type="GO" id="GO:0016712">
    <property type="term" value="F:oxidoreductase activity, acting on paired donors, with incorporation or reduction of molecular oxygen, reduced flavin or flavoprotein as one donor, and incorporation of one atom of oxygen"/>
    <property type="evidence" value="ECO:0000318"/>
    <property type="project" value="GO_Central"/>
</dbReference>
<reference evidence="17" key="3">
    <citation type="submission" date="2025-09" db="UniProtKB">
        <authorList>
            <consortium name="Ensembl"/>
        </authorList>
    </citation>
    <scope>IDENTIFICATION</scope>
    <source>
        <strain evidence="17">Glennie</strain>
    </source>
</reference>
<feature type="signal peptide" evidence="16">
    <location>
        <begin position="1"/>
        <end position="23"/>
    </location>
</feature>
<evidence type="ECO:0000256" key="15">
    <source>
        <dbReference type="RuleBase" id="RU368053"/>
    </source>
</evidence>
<proteinExistence type="inferred from homology"/>
<dbReference type="InterPro" id="IPR008067">
    <property type="entry name" value="Cyt_P450_E_grp-I_CYP2A-like"/>
</dbReference>
<dbReference type="PRINTS" id="PR00463">
    <property type="entry name" value="EP450I"/>
</dbReference>
<dbReference type="InterPro" id="IPR001128">
    <property type="entry name" value="Cyt_P450"/>
</dbReference>
<evidence type="ECO:0000256" key="10">
    <source>
        <dbReference type="ARBA" id="ARBA00023004"/>
    </source>
</evidence>
<dbReference type="InterPro" id="IPR050182">
    <property type="entry name" value="Cytochrome_P450_fam2"/>
</dbReference>
<dbReference type="PROSITE" id="PS00086">
    <property type="entry name" value="CYTOCHROME_P450"/>
    <property type="match status" value="1"/>
</dbReference>